<proteinExistence type="predicted"/>
<accession>A0A4D7C212</accession>
<dbReference type="SMART" id="SM00363">
    <property type="entry name" value="S4"/>
    <property type="match status" value="1"/>
</dbReference>
<protein>
    <submittedName>
        <fullName evidence="4">RNA-binding S4 domain-containing protein</fullName>
    </submittedName>
</protein>
<organism evidence="4 5">
    <name type="scientific">Hankyongella ginsenosidimutans</name>
    <dbReference type="NCBI Taxonomy" id="1763828"/>
    <lineage>
        <taxon>Bacteria</taxon>
        <taxon>Pseudomonadati</taxon>
        <taxon>Pseudomonadota</taxon>
        <taxon>Alphaproteobacteria</taxon>
        <taxon>Sphingomonadales</taxon>
        <taxon>Sphingomonadaceae</taxon>
        <taxon>Hankyongella</taxon>
    </lineage>
</organism>
<dbReference type="InterPro" id="IPR036986">
    <property type="entry name" value="S4_RNA-bd_sf"/>
</dbReference>
<keyword evidence="1" id="KW-0694">RNA-binding</keyword>
<dbReference type="GO" id="GO:0003723">
    <property type="term" value="F:RNA binding"/>
    <property type="evidence" value="ECO:0007669"/>
    <property type="project" value="UniProtKB-KW"/>
</dbReference>
<dbReference type="RefSeq" id="WP_281277292.1">
    <property type="nucleotide sequence ID" value="NZ_CP039704.1"/>
</dbReference>
<reference evidence="5" key="1">
    <citation type="submission" date="2019-04" db="EMBL/GenBank/DDBJ databases">
        <title>Complete genome sequence of Sphingomonas sp. W1-2-3.</title>
        <authorList>
            <person name="Im W.T."/>
        </authorList>
    </citation>
    <scope>NUCLEOTIDE SEQUENCE [LARGE SCALE GENOMIC DNA]</scope>
    <source>
        <strain evidence="5">W1-2-3</strain>
    </source>
</reference>
<keyword evidence="5" id="KW-1185">Reference proteome</keyword>
<name>A0A4D7C212_9SPHN</name>
<dbReference type="AlphaFoldDB" id="A0A4D7C212"/>
<evidence type="ECO:0000256" key="2">
    <source>
        <dbReference type="SAM" id="MobiDB-lite"/>
    </source>
</evidence>
<gene>
    <name evidence="4" type="ORF">E6W36_10000</name>
</gene>
<evidence type="ECO:0000259" key="3">
    <source>
        <dbReference type="SMART" id="SM00363"/>
    </source>
</evidence>
<dbReference type="Pfam" id="PF01479">
    <property type="entry name" value="S4"/>
    <property type="match status" value="1"/>
</dbReference>
<feature type="region of interest" description="Disordered" evidence="2">
    <location>
        <begin position="1"/>
        <end position="21"/>
    </location>
</feature>
<dbReference type="Gene3D" id="3.10.290.10">
    <property type="entry name" value="RNA-binding S4 domain"/>
    <property type="match status" value="1"/>
</dbReference>
<sequence length="124" mass="13801">MPKQRPNPSHVCQPDQAAHGPGQRLDKWLWFVRLFRSRSEAADMCASRHLRLDGRVIDKSHATVRPGSIVSFPKGGRVVVVKVLGLAEHRGPFTVARELYEDLSPEPRPTFAHAATEHYAACPA</sequence>
<dbReference type="InterPro" id="IPR002942">
    <property type="entry name" value="S4_RNA-bd"/>
</dbReference>
<evidence type="ECO:0000313" key="5">
    <source>
        <dbReference type="Proteomes" id="UP000298714"/>
    </source>
</evidence>
<dbReference type="CDD" id="cd00165">
    <property type="entry name" value="S4"/>
    <property type="match status" value="1"/>
</dbReference>
<dbReference type="EMBL" id="CP039704">
    <property type="protein sequence ID" value="QCI79744.1"/>
    <property type="molecule type" value="Genomic_DNA"/>
</dbReference>
<dbReference type="Proteomes" id="UP000298714">
    <property type="component" value="Chromosome"/>
</dbReference>
<dbReference type="PROSITE" id="PS50889">
    <property type="entry name" value="S4"/>
    <property type="match status" value="1"/>
</dbReference>
<evidence type="ECO:0000313" key="4">
    <source>
        <dbReference type="EMBL" id="QCI79744.1"/>
    </source>
</evidence>
<feature type="domain" description="RNA-binding S4" evidence="3">
    <location>
        <begin position="23"/>
        <end position="85"/>
    </location>
</feature>
<evidence type="ECO:0000256" key="1">
    <source>
        <dbReference type="PROSITE-ProRule" id="PRU00182"/>
    </source>
</evidence>
<dbReference type="KEGG" id="hgn:E6W36_10000"/>
<dbReference type="SUPFAM" id="SSF55174">
    <property type="entry name" value="Alpha-L RNA-binding motif"/>
    <property type="match status" value="1"/>
</dbReference>